<dbReference type="VEuPathDB" id="FungiDB:CXQ85_000052"/>
<evidence type="ECO:0000313" key="1">
    <source>
        <dbReference type="EMBL" id="PVH21087.1"/>
    </source>
</evidence>
<proteinExistence type="predicted"/>
<dbReference type="RefSeq" id="XP_025342027.1">
    <property type="nucleotide sequence ID" value="XM_025483812.1"/>
</dbReference>
<keyword evidence="2" id="KW-1185">Reference proteome</keyword>
<dbReference type="PANTHER" id="PTHR33835">
    <property type="entry name" value="YALI0C07656P"/>
    <property type="match status" value="1"/>
</dbReference>
<comment type="caution">
    <text evidence="1">The sequence shown here is derived from an EMBL/GenBank/DDBJ whole genome shotgun (WGS) entry which is preliminary data.</text>
</comment>
<gene>
    <name evidence="1" type="ORF">CXQ85_000052</name>
</gene>
<dbReference type="GeneID" id="37005385"/>
<dbReference type="PANTHER" id="PTHR33835:SF1">
    <property type="entry name" value="METALLO-BETA-LACTAMASE DOMAIN-CONTAINING PROTEIN"/>
    <property type="match status" value="1"/>
</dbReference>
<dbReference type="InterPro" id="IPR025638">
    <property type="entry name" value="DUF4336"/>
</dbReference>
<dbReference type="EMBL" id="PKFO01000005">
    <property type="protein sequence ID" value="PVH21087.1"/>
    <property type="molecule type" value="Genomic_DNA"/>
</dbReference>
<sequence length="277" mass="31514">MGYPKEIKPSIKKVAHNVVTLASPFSMVNVANIGARMAIFKYGNELIFWSPIPYGPYIEDAIDLLTRRRDNLSVTHLFVVNREHNVVAKSYLERYPDIKIVGGEGALGKDCPVHYEFKAEDGNKVIKGEEARAKFHASGEFWSNLEFVYMSKHVNKELVIYEKNLHMLFEGDLLMDIGRPDNEGNYESYSPSTGYAHQFNPFTGVSWMIGQIKAGGWFGWIAHFVFSRTWSAEGAATVKLIYEAWDFDTIVQCHGNLITGIAKDTYAEIYPWLKKQQ</sequence>
<evidence type="ECO:0008006" key="3">
    <source>
        <dbReference type="Google" id="ProtNLM"/>
    </source>
</evidence>
<accession>A0A2V1AS89</accession>
<dbReference type="OrthoDB" id="421671at2759"/>
<dbReference type="Proteomes" id="UP000244309">
    <property type="component" value="Unassembled WGS sequence"/>
</dbReference>
<dbReference type="AlphaFoldDB" id="A0A2V1AS89"/>
<dbReference type="SUPFAM" id="SSF56281">
    <property type="entry name" value="Metallo-hydrolase/oxidoreductase"/>
    <property type="match status" value="1"/>
</dbReference>
<reference evidence="1 2" key="1">
    <citation type="submission" date="2017-12" db="EMBL/GenBank/DDBJ databases">
        <title>Genome Sequence of a Multidrug-Resistant Candida haemulonii Isolate from a Patient with Chronic Leg Ulcers in Israel.</title>
        <authorList>
            <person name="Chow N.A."/>
            <person name="Gade L."/>
            <person name="Batra D."/>
            <person name="Rowe L.A."/>
            <person name="Ben-Ami R."/>
            <person name="Loparev V.N."/>
            <person name="Litvintseva A.P."/>
        </authorList>
    </citation>
    <scope>NUCLEOTIDE SEQUENCE [LARGE SCALE GENOMIC DNA]</scope>
    <source>
        <strain evidence="1 2">B11899</strain>
    </source>
</reference>
<protein>
    <recommendedName>
        <fullName evidence="3">Metallo-beta-lactamase domain-containing protein</fullName>
    </recommendedName>
</protein>
<evidence type="ECO:0000313" key="2">
    <source>
        <dbReference type="Proteomes" id="UP000244309"/>
    </source>
</evidence>
<name>A0A2V1AS89_9ASCO</name>
<organism evidence="1 2">
    <name type="scientific">Candidozyma haemuli</name>
    <dbReference type="NCBI Taxonomy" id="45357"/>
    <lineage>
        <taxon>Eukaryota</taxon>
        <taxon>Fungi</taxon>
        <taxon>Dikarya</taxon>
        <taxon>Ascomycota</taxon>
        <taxon>Saccharomycotina</taxon>
        <taxon>Pichiomycetes</taxon>
        <taxon>Metschnikowiaceae</taxon>
        <taxon>Candidozyma</taxon>
    </lineage>
</organism>
<dbReference type="InterPro" id="IPR036866">
    <property type="entry name" value="RibonucZ/Hydroxyglut_hydro"/>
</dbReference>